<organism evidence="2 3">
    <name type="scientific">Ancylostoma caninum</name>
    <name type="common">Dog hookworm</name>
    <dbReference type="NCBI Taxonomy" id="29170"/>
    <lineage>
        <taxon>Eukaryota</taxon>
        <taxon>Metazoa</taxon>
        <taxon>Ecdysozoa</taxon>
        <taxon>Nematoda</taxon>
        <taxon>Chromadorea</taxon>
        <taxon>Rhabditida</taxon>
        <taxon>Rhabditina</taxon>
        <taxon>Rhabditomorpha</taxon>
        <taxon>Strongyloidea</taxon>
        <taxon>Ancylostomatidae</taxon>
        <taxon>Ancylostomatinae</taxon>
        <taxon>Ancylostoma</taxon>
    </lineage>
</organism>
<dbReference type="EMBL" id="JOJR01000775">
    <property type="protein sequence ID" value="RCN34495.1"/>
    <property type="molecule type" value="Genomic_DNA"/>
</dbReference>
<evidence type="ECO:0000256" key="1">
    <source>
        <dbReference type="SAM" id="SignalP"/>
    </source>
</evidence>
<name>A0A368FUM3_ANCCA</name>
<comment type="caution">
    <text evidence="2">The sequence shown here is derived from an EMBL/GenBank/DDBJ whole genome shotgun (WGS) entry which is preliminary data.</text>
</comment>
<feature type="chain" id="PRO_5016860004" evidence="1">
    <location>
        <begin position="17"/>
        <end position="112"/>
    </location>
</feature>
<accession>A0A368FUM3</accession>
<dbReference type="OrthoDB" id="5866410at2759"/>
<evidence type="ECO:0000313" key="3">
    <source>
        <dbReference type="Proteomes" id="UP000252519"/>
    </source>
</evidence>
<dbReference type="Proteomes" id="UP000252519">
    <property type="component" value="Unassembled WGS sequence"/>
</dbReference>
<proteinExistence type="predicted"/>
<reference evidence="2 3" key="1">
    <citation type="submission" date="2014-10" db="EMBL/GenBank/DDBJ databases">
        <title>Draft genome of the hookworm Ancylostoma caninum.</title>
        <authorList>
            <person name="Mitreva M."/>
        </authorList>
    </citation>
    <scope>NUCLEOTIDE SEQUENCE [LARGE SCALE GENOMIC DNA]</scope>
    <source>
        <strain evidence="2 3">Baltimore</strain>
    </source>
</reference>
<keyword evidence="1" id="KW-0732">Signal</keyword>
<protein>
    <submittedName>
        <fullName evidence="2">Uncharacterized protein</fullName>
    </submittedName>
</protein>
<evidence type="ECO:0000313" key="2">
    <source>
        <dbReference type="EMBL" id="RCN34495.1"/>
    </source>
</evidence>
<keyword evidence="3" id="KW-1185">Reference proteome</keyword>
<gene>
    <name evidence="2" type="ORF">ANCCAN_19672</name>
</gene>
<feature type="signal peptide" evidence="1">
    <location>
        <begin position="1"/>
        <end position="16"/>
    </location>
</feature>
<sequence>MKLAVLVVLLFIGAQSFKIPIGFGGISIDRTQNNELALGLQRGVNVLGNGYEKNSGLTIGNGTFSTSDATDVLVAGTRSGPRSSLGLTKDGFNIGGNVAVQTKPKVILGFLH</sequence>
<dbReference type="AlphaFoldDB" id="A0A368FUM3"/>